<dbReference type="InParanoid" id="B8BQL3"/>
<evidence type="ECO:0000313" key="4">
    <source>
        <dbReference type="Proteomes" id="UP000001449"/>
    </source>
</evidence>
<gene>
    <name evidence="3" type="ORF">THAPSDRAFT_1322</name>
</gene>
<dbReference type="RefSeq" id="XP_002286745.1">
    <property type="nucleotide sequence ID" value="XM_002286709.1"/>
</dbReference>
<keyword evidence="4" id="KW-1185">Reference proteome</keyword>
<proteinExistence type="predicted"/>
<organism evidence="3 4">
    <name type="scientific">Thalassiosira pseudonana</name>
    <name type="common">Marine diatom</name>
    <name type="synonym">Cyclotella nana</name>
    <dbReference type="NCBI Taxonomy" id="35128"/>
    <lineage>
        <taxon>Eukaryota</taxon>
        <taxon>Sar</taxon>
        <taxon>Stramenopiles</taxon>
        <taxon>Ochrophyta</taxon>
        <taxon>Bacillariophyta</taxon>
        <taxon>Coscinodiscophyceae</taxon>
        <taxon>Thalassiosirophycidae</taxon>
        <taxon>Thalassiosirales</taxon>
        <taxon>Thalassiosiraceae</taxon>
        <taxon>Thalassiosira</taxon>
    </lineage>
</organism>
<name>B8BQL3_THAPS</name>
<feature type="region of interest" description="Disordered" evidence="2">
    <location>
        <begin position="143"/>
        <end position="181"/>
    </location>
</feature>
<reference evidence="3 4" key="1">
    <citation type="journal article" date="2004" name="Science">
        <title>The genome of the diatom Thalassiosira pseudonana: ecology, evolution, and metabolism.</title>
        <authorList>
            <person name="Armbrust E.V."/>
            <person name="Berges J.A."/>
            <person name="Bowler C."/>
            <person name="Green B.R."/>
            <person name="Martinez D."/>
            <person name="Putnam N.H."/>
            <person name="Zhou S."/>
            <person name="Allen A.E."/>
            <person name="Apt K.E."/>
            <person name="Bechner M."/>
            <person name="Brzezinski M.A."/>
            <person name="Chaal B.K."/>
            <person name="Chiovitti A."/>
            <person name="Davis A.K."/>
            <person name="Demarest M.S."/>
            <person name="Detter J.C."/>
            <person name="Glavina T."/>
            <person name="Goodstein D."/>
            <person name="Hadi M.Z."/>
            <person name="Hellsten U."/>
            <person name="Hildebrand M."/>
            <person name="Jenkins B.D."/>
            <person name="Jurka J."/>
            <person name="Kapitonov V.V."/>
            <person name="Kroger N."/>
            <person name="Lau W.W."/>
            <person name="Lane T.W."/>
            <person name="Larimer F.W."/>
            <person name="Lippmeier J.C."/>
            <person name="Lucas S."/>
            <person name="Medina M."/>
            <person name="Montsant A."/>
            <person name="Obornik M."/>
            <person name="Parker M.S."/>
            <person name="Palenik B."/>
            <person name="Pazour G.J."/>
            <person name="Richardson P.M."/>
            <person name="Rynearson T.A."/>
            <person name="Saito M.A."/>
            <person name="Schwartz D.C."/>
            <person name="Thamatrakoln K."/>
            <person name="Valentin K."/>
            <person name="Vardi A."/>
            <person name="Wilkerson F.P."/>
            <person name="Rokhsar D.S."/>
        </authorList>
    </citation>
    <scope>NUCLEOTIDE SEQUENCE [LARGE SCALE GENOMIC DNA]</scope>
    <source>
        <strain evidence="3 4">CCMP1335</strain>
    </source>
</reference>
<feature type="compositionally biased region" description="Basic residues" evidence="2">
    <location>
        <begin position="457"/>
        <end position="467"/>
    </location>
</feature>
<dbReference type="EMBL" id="CM000638">
    <property type="protein sequence ID" value="EED96386.1"/>
    <property type="molecule type" value="Genomic_DNA"/>
</dbReference>
<evidence type="ECO:0000256" key="1">
    <source>
        <dbReference type="SAM" id="Coils"/>
    </source>
</evidence>
<dbReference type="AlphaFoldDB" id="B8BQL3"/>
<evidence type="ECO:0000256" key="2">
    <source>
        <dbReference type="SAM" id="MobiDB-lite"/>
    </source>
</evidence>
<dbReference type="KEGG" id="tps:THAPSDRAFT_1322"/>
<feature type="region of interest" description="Disordered" evidence="2">
    <location>
        <begin position="569"/>
        <end position="597"/>
    </location>
</feature>
<dbReference type="GeneID" id="7451525"/>
<sequence>MYSFRNALRRRKRLLSIVSQVTGTRLDIIISPSNILCGKEVLQTHEFIRAIVTSILAREEDMAKAVANVMQEGDVILYKRGVRTRNSLKQLQAVFRGRRVRKQVHNARRWTASDLAANEQSTQCEGDTSVDTIEVAHLNDDLDITREQQTGLDDRATNGNSNADRTEATINTESKEDDREHALMESYQEILERKERLEDEINEAEDRLQIESSRLAKILNLGKRHKAAGVQFSTSSSSLPMICPRPPFSAPSTGRKCNNAINDRSKELPPIDEAFADKVTNLSTVQSNLKKKEKRIEDREIILKQRLAKSKHKEAELKLQEQRINDLARKIRRQQLQLKEQKLQFEKSKVINPPSPPSSSRPCTMCTDKELQLREAKDKIRQRMRILSEREAEVVGRAQELRRREIKLFKQQQSIAIDSHHSSCGNSSSQELQVRRQEQTAPFSDSLPNDVDDAQHRRITMRKKRRTGSGIKEVGGNDYKPLAANVTEMKEQRSSSSMRVSLGESVPTIAEESSDDDNDGAHDSSIAVTAMRTAPIADKSAASNEKRTRQRMDIVKRLSKLTPDVTKNSIARKVAEVKPPPTLTKQTPQPTPPTQKHNVFTFEQKEIIGYGG</sequence>
<dbReference type="Proteomes" id="UP000001449">
    <property type="component" value="Chromosome 1"/>
</dbReference>
<dbReference type="PROSITE" id="PS50096">
    <property type="entry name" value="IQ"/>
    <property type="match status" value="1"/>
</dbReference>
<keyword evidence="1" id="KW-0175">Coiled coil</keyword>
<protein>
    <submittedName>
        <fullName evidence="3">Uncharacterized protein</fullName>
    </submittedName>
</protein>
<dbReference type="eggNOG" id="ENOG502QYVU">
    <property type="taxonomic scope" value="Eukaryota"/>
</dbReference>
<dbReference type="PaxDb" id="35128-Thaps1322"/>
<reference evidence="3 4" key="2">
    <citation type="journal article" date="2008" name="Nature">
        <title>The Phaeodactylum genome reveals the evolutionary history of diatom genomes.</title>
        <authorList>
            <person name="Bowler C."/>
            <person name="Allen A.E."/>
            <person name="Badger J.H."/>
            <person name="Grimwood J."/>
            <person name="Jabbari K."/>
            <person name="Kuo A."/>
            <person name="Maheswari U."/>
            <person name="Martens C."/>
            <person name="Maumus F."/>
            <person name="Otillar R.P."/>
            <person name="Rayko E."/>
            <person name="Salamov A."/>
            <person name="Vandepoele K."/>
            <person name="Beszteri B."/>
            <person name="Gruber A."/>
            <person name="Heijde M."/>
            <person name="Katinka M."/>
            <person name="Mock T."/>
            <person name="Valentin K."/>
            <person name="Verret F."/>
            <person name="Berges J.A."/>
            <person name="Brownlee C."/>
            <person name="Cadoret J.P."/>
            <person name="Chiovitti A."/>
            <person name="Choi C.J."/>
            <person name="Coesel S."/>
            <person name="De Martino A."/>
            <person name="Detter J.C."/>
            <person name="Durkin C."/>
            <person name="Falciatore A."/>
            <person name="Fournet J."/>
            <person name="Haruta M."/>
            <person name="Huysman M.J."/>
            <person name="Jenkins B.D."/>
            <person name="Jiroutova K."/>
            <person name="Jorgensen R.E."/>
            <person name="Joubert Y."/>
            <person name="Kaplan A."/>
            <person name="Kroger N."/>
            <person name="Kroth P.G."/>
            <person name="La Roche J."/>
            <person name="Lindquist E."/>
            <person name="Lommer M."/>
            <person name="Martin-Jezequel V."/>
            <person name="Lopez P.J."/>
            <person name="Lucas S."/>
            <person name="Mangogna M."/>
            <person name="McGinnis K."/>
            <person name="Medlin L.K."/>
            <person name="Montsant A."/>
            <person name="Oudot-Le Secq M.P."/>
            <person name="Napoli C."/>
            <person name="Obornik M."/>
            <person name="Parker M.S."/>
            <person name="Petit J.L."/>
            <person name="Porcel B.M."/>
            <person name="Poulsen N."/>
            <person name="Robison M."/>
            <person name="Rychlewski L."/>
            <person name="Rynearson T.A."/>
            <person name="Schmutz J."/>
            <person name="Shapiro H."/>
            <person name="Siaut M."/>
            <person name="Stanley M."/>
            <person name="Sussman M.R."/>
            <person name="Taylor A.R."/>
            <person name="Vardi A."/>
            <person name="von Dassow P."/>
            <person name="Vyverman W."/>
            <person name="Willis A."/>
            <person name="Wyrwicz L.S."/>
            <person name="Rokhsar D.S."/>
            <person name="Weissenbach J."/>
            <person name="Armbrust E.V."/>
            <person name="Green B.R."/>
            <person name="Van de Peer Y."/>
            <person name="Grigoriev I.V."/>
        </authorList>
    </citation>
    <scope>NUCLEOTIDE SEQUENCE [LARGE SCALE GENOMIC DNA]</scope>
    <source>
        <strain evidence="3 4">CCMP1335</strain>
    </source>
</reference>
<dbReference type="HOGENOM" id="CLU_446583_0_0_1"/>
<feature type="region of interest" description="Disordered" evidence="2">
    <location>
        <begin position="418"/>
        <end position="523"/>
    </location>
</feature>
<feature type="coiled-coil region" evidence="1">
    <location>
        <begin position="310"/>
        <end position="344"/>
    </location>
</feature>
<feature type="compositionally biased region" description="Basic and acidic residues" evidence="2">
    <location>
        <begin position="143"/>
        <end position="156"/>
    </location>
</feature>
<feature type="compositionally biased region" description="Polar residues" evidence="2">
    <location>
        <begin position="157"/>
        <end position="172"/>
    </location>
</feature>
<evidence type="ECO:0000313" key="3">
    <source>
        <dbReference type="EMBL" id="EED96386.1"/>
    </source>
</evidence>
<accession>B8BQL3</accession>